<reference evidence="6 7" key="1">
    <citation type="journal article" date="2002" name="Proc. Natl. Acad. Sci. U.S.A.">
        <title>Extensive mosaic structure revealed by the complete genome sequence of uropathogenic Escherichia coli.</title>
        <authorList>
            <person name="Welch R.A."/>
            <person name="Burland V."/>
            <person name="Plunkett G.III."/>
            <person name="Redford P."/>
            <person name="Roesch P."/>
            <person name="Rasko D."/>
            <person name="Buckles E.L."/>
            <person name="Liou S.R."/>
            <person name="Boutin A."/>
            <person name="Hackett J."/>
            <person name="Stroud D."/>
            <person name="Mayhew G.F."/>
            <person name="Rose D.J."/>
            <person name="Zhou S."/>
            <person name="Schwartz D.C."/>
            <person name="Perna N.T."/>
            <person name="Mobley H.L."/>
            <person name="Donnenberg M.S."/>
            <person name="Blattner F.R."/>
        </authorList>
    </citation>
    <scope>NUCLEOTIDE SEQUENCE [LARGE SCALE GENOMIC DNA]</scope>
    <source>
        <strain evidence="7">CFT073 / ATCC 700928 / UPEC</strain>
    </source>
</reference>
<dbReference type="KEGG" id="ecc:c2463"/>
<dbReference type="HOGENOM" id="CLU_030558_1_0_6"/>
<evidence type="ECO:0000256" key="2">
    <source>
        <dbReference type="ARBA" id="ARBA00022679"/>
    </source>
</evidence>
<dbReference type="AlphaFoldDB" id="A0A0H2V8M3"/>
<evidence type="ECO:0000313" key="6">
    <source>
        <dbReference type="EMBL" id="AAN80922.1"/>
    </source>
</evidence>
<dbReference type="GO" id="GO:0004314">
    <property type="term" value="F:[acyl-carrier-protein] S-malonyltransferase activity"/>
    <property type="evidence" value="ECO:0007669"/>
    <property type="project" value="UniProtKB-EC"/>
</dbReference>
<dbReference type="SUPFAM" id="SSF55048">
    <property type="entry name" value="Probable ACP-binding domain of malonyl-CoA ACP transacylase"/>
    <property type="match status" value="1"/>
</dbReference>
<dbReference type="EC" id="2.3.1.39" evidence="1"/>
<dbReference type="InterPro" id="IPR016036">
    <property type="entry name" value="Malonyl_transacylase_ACP-bd"/>
</dbReference>
<dbReference type="InterPro" id="IPR050858">
    <property type="entry name" value="Mal-CoA-ACP_Trans/PKS_FabD"/>
</dbReference>
<protein>
    <recommendedName>
        <fullName evidence="1">[acyl-carrier-protein] S-malonyltransferase</fullName>
        <ecNumber evidence="1">2.3.1.39</ecNumber>
    </recommendedName>
</protein>
<keyword evidence="2" id="KW-0808">Transferase</keyword>
<dbReference type="eggNOG" id="COG0331">
    <property type="taxonomic scope" value="Bacteria"/>
</dbReference>
<dbReference type="PANTHER" id="PTHR42681">
    <property type="entry name" value="MALONYL-COA-ACYL CARRIER PROTEIN TRANSACYLASE, MITOCHONDRIAL"/>
    <property type="match status" value="1"/>
</dbReference>
<dbReference type="PANTHER" id="PTHR42681:SF1">
    <property type="entry name" value="MALONYL-COA-ACYL CARRIER PROTEIN TRANSACYLASE, MITOCHONDRIAL"/>
    <property type="match status" value="1"/>
</dbReference>
<name>A0A0H2V8M3_ECOL6</name>
<evidence type="ECO:0000256" key="3">
    <source>
        <dbReference type="ARBA" id="ARBA00023315"/>
    </source>
</evidence>
<sequence length="422" mass="46717">MTKDVALMFPGSGSQYVGMARWLYERYPQVRTLFDEASQITERDMAALCLSGTLVQLAEPTAMALAIYTTSVAHFVAWQQFLAQTGVHVNLRYMLGHSLGEYAALTCSGALSFSQALALVAMRSRLASEIAREMDASTTIIKQGNQALVAAACEVAERETRQQVGIACFNSPQQFMLSGQNSAIIAAEQYLLDHDRQVEVVPLIGGVPYHSPLLKPCGQQLRKALDRCEWRRPCCPVISNVNAQPYPDTVTPVQWLEQQLSQPVQWQRSLTYLTGHLSPIAIEIGPQSVLKNLLLENRYPAPVYAFDNRHDRAQLALVLGDNMAVKTDPEAVRRQRITLLTNALTATRHHRAADVAASAQLKELLSRFFERIQQIEQRGTSSEEDIAFLHELLEQGFQLKGSSQAEIDACHARLASDNGGQA</sequence>
<dbReference type="EMBL" id="AE014075">
    <property type="protein sequence ID" value="AAN80922.1"/>
    <property type="molecule type" value="Genomic_DNA"/>
</dbReference>
<dbReference type="SMART" id="SM00827">
    <property type="entry name" value="PKS_AT"/>
    <property type="match status" value="1"/>
</dbReference>
<dbReference type="STRING" id="199310.c2463"/>
<dbReference type="Gene3D" id="3.30.70.250">
    <property type="entry name" value="Malonyl-CoA ACP transacylase, ACP-binding"/>
    <property type="match status" value="1"/>
</dbReference>
<evidence type="ECO:0000256" key="4">
    <source>
        <dbReference type="ARBA" id="ARBA00048462"/>
    </source>
</evidence>
<proteinExistence type="predicted"/>
<keyword evidence="3" id="KW-0012">Acyltransferase</keyword>
<dbReference type="Proteomes" id="UP000001410">
    <property type="component" value="Chromosome"/>
</dbReference>
<dbReference type="SUPFAM" id="SSF52151">
    <property type="entry name" value="FabD/lysophospholipase-like"/>
    <property type="match status" value="1"/>
</dbReference>
<dbReference type="Gene3D" id="3.40.366.10">
    <property type="entry name" value="Malonyl-Coenzyme A Acyl Carrier Protein, domain 2"/>
    <property type="match status" value="1"/>
</dbReference>
<dbReference type="GeneID" id="45135056"/>
<evidence type="ECO:0000256" key="1">
    <source>
        <dbReference type="ARBA" id="ARBA00013258"/>
    </source>
</evidence>
<organism evidence="6 7">
    <name type="scientific">Escherichia coli O6:H1 (strain CFT073 / ATCC 700928 / UPEC)</name>
    <dbReference type="NCBI Taxonomy" id="199310"/>
    <lineage>
        <taxon>Bacteria</taxon>
        <taxon>Pseudomonadati</taxon>
        <taxon>Pseudomonadota</taxon>
        <taxon>Gammaproteobacteria</taxon>
        <taxon>Enterobacterales</taxon>
        <taxon>Enterobacteriaceae</taxon>
        <taxon>Escherichia</taxon>
    </lineage>
</organism>
<dbReference type="InterPro" id="IPR014043">
    <property type="entry name" value="Acyl_transferase_dom"/>
</dbReference>
<dbReference type="InterPro" id="IPR016035">
    <property type="entry name" value="Acyl_Trfase/lysoPLipase"/>
</dbReference>
<evidence type="ECO:0000259" key="5">
    <source>
        <dbReference type="SMART" id="SM00827"/>
    </source>
</evidence>
<dbReference type="SMR" id="A0A0H2V8M3"/>
<evidence type="ECO:0000313" key="7">
    <source>
        <dbReference type="Proteomes" id="UP000001410"/>
    </source>
</evidence>
<dbReference type="GO" id="GO:0006633">
    <property type="term" value="P:fatty acid biosynthetic process"/>
    <property type="evidence" value="ECO:0007669"/>
    <property type="project" value="TreeGrafter"/>
</dbReference>
<accession>A0A0H2V8M3</accession>
<dbReference type="InterPro" id="IPR001227">
    <property type="entry name" value="Ac_transferase_dom_sf"/>
</dbReference>
<keyword evidence="7" id="KW-1185">Reference proteome</keyword>
<gene>
    <name evidence="6" type="ordered locus">c2463</name>
</gene>
<dbReference type="RefSeq" id="WP_000159201.1">
    <property type="nucleotide sequence ID" value="NC_004431.1"/>
</dbReference>
<dbReference type="Pfam" id="PF00698">
    <property type="entry name" value="Acyl_transf_1"/>
    <property type="match status" value="1"/>
</dbReference>
<comment type="catalytic activity">
    <reaction evidence="4">
        <text>holo-[ACP] + malonyl-CoA = malonyl-[ACP] + CoA</text>
        <dbReference type="Rhea" id="RHEA:41792"/>
        <dbReference type="Rhea" id="RHEA-COMP:9623"/>
        <dbReference type="Rhea" id="RHEA-COMP:9685"/>
        <dbReference type="ChEBI" id="CHEBI:57287"/>
        <dbReference type="ChEBI" id="CHEBI:57384"/>
        <dbReference type="ChEBI" id="CHEBI:64479"/>
        <dbReference type="ChEBI" id="CHEBI:78449"/>
        <dbReference type="EC" id="2.3.1.39"/>
    </reaction>
</comment>
<feature type="domain" description="Malonyl-CoA:ACP transacylase (MAT)" evidence="5">
    <location>
        <begin position="8"/>
        <end position="311"/>
    </location>
</feature>